<keyword evidence="7 8" id="KW-0472">Membrane</keyword>
<dbReference type="Gene3D" id="1.25.40.600">
    <property type="match status" value="1"/>
</dbReference>
<name>A0A0E2Q4S1_STRTR</name>
<evidence type="ECO:0000313" key="10">
    <source>
        <dbReference type="Proteomes" id="UP000024559"/>
    </source>
</evidence>
<dbReference type="InterPro" id="IPR038523">
    <property type="entry name" value="AmiSUreI_transpt_sf"/>
</dbReference>
<dbReference type="Pfam" id="PF02293">
    <property type="entry name" value="AmiS_UreI"/>
    <property type="match status" value="1"/>
</dbReference>
<evidence type="ECO:0000256" key="6">
    <source>
        <dbReference type="ARBA" id="ARBA00022989"/>
    </source>
</evidence>
<dbReference type="CDD" id="cd13428">
    <property type="entry name" value="UreI_AmiS"/>
    <property type="match status" value="1"/>
</dbReference>
<dbReference type="Proteomes" id="UP000024559">
    <property type="component" value="Chromosome"/>
</dbReference>
<dbReference type="RefSeq" id="WP_024704185.1">
    <property type="nucleotide sequence ID" value="NZ_CM002372.1"/>
</dbReference>
<evidence type="ECO:0000256" key="2">
    <source>
        <dbReference type="ARBA" id="ARBA00010068"/>
    </source>
</evidence>
<dbReference type="AlphaFoldDB" id="A0A0E2Q4S1"/>
<organism evidence="9 10">
    <name type="scientific">Streptococcus thermophilus M17PTZA496</name>
    <dbReference type="NCBI Taxonomy" id="1433289"/>
    <lineage>
        <taxon>Bacteria</taxon>
        <taxon>Bacillati</taxon>
        <taxon>Bacillota</taxon>
        <taxon>Bacilli</taxon>
        <taxon>Lactobacillales</taxon>
        <taxon>Streptococcaceae</taxon>
        <taxon>Streptococcus</taxon>
    </lineage>
</organism>
<comment type="subcellular location">
    <subcellularLocation>
        <location evidence="1">Cell membrane</location>
        <topology evidence="1">Multi-pass membrane protein</topology>
    </subcellularLocation>
</comment>
<sequence length="171" mass="18983">MLGVILLYVGMVLMSNGLHRLEGIPDKSNVVMNIFTGGLGLILNIIVIAYGACTGQGAEWFYGSATGLLFAFTYLYSAINTIFDFDQRLYGWFSLFVAINTIPAGILCLTSGYGGNAWYGIIWFLWGVLWLTAFIEINLKKNLGKFVPYLAIFEGIVTAWIPGLLMLWGKW</sequence>
<keyword evidence="3" id="KW-0813">Transport</keyword>
<evidence type="ECO:0000256" key="3">
    <source>
        <dbReference type="ARBA" id="ARBA00022448"/>
    </source>
</evidence>
<gene>
    <name evidence="9" type="ORF">X841_01740</name>
</gene>
<reference evidence="10" key="1">
    <citation type="submission" date="2013-12" db="EMBL/GenBank/DDBJ databases">
        <title>Genome sequences of Streptococcus thermophilus strains MTH17CL396 and M17PTZA496 isolated from Fontina cheese in Valle d'Aosta region (Italy).</title>
        <authorList>
            <person name="Treu L."/>
            <person name="Giacomini A."/>
            <person name="Corich V."/>
            <person name="Vendramin V."/>
            <person name="Bovo B."/>
        </authorList>
    </citation>
    <scope>NUCLEOTIDE SEQUENCE [LARGE SCALE GENOMIC DNA]</scope>
    <source>
        <strain evidence="10">M17PTZA496</strain>
    </source>
</reference>
<dbReference type="InterPro" id="IPR003211">
    <property type="entry name" value="AmiSUreI_transpt"/>
</dbReference>
<feature type="transmembrane region" description="Helical" evidence="8">
    <location>
        <begin position="89"/>
        <end position="110"/>
    </location>
</feature>
<evidence type="ECO:0000256" key="5">
    <source>
        <dbReference type="ARBA" id="ARBA00022692"/>
    </source>
</evidence>
<evidence type="ECO:0000256" key="4">
    <source>
        <dbReference type="ARBA" id="ARBA00022475"/>
    </source>
</evidence>
<feature type="transmembrane region" description="Helical" evidence="8">
    <location>
        <begin position="60"/>
        <end position="83"/>
    </location>
</feature>
<keyword evidence="4" id="KW-1003">Cell membrane</keyword>
<keyword evidence="6 8" id="KW-1133">Transmembrane helix</keyword>
<comment type="caution">
    <text evidence="9">The sequence shown here is derived from an EMBL/GenBank/DDBJ whole genome shotgun (WGS) entry which is preliminary data.</text>
</comment>
<feature type="transmembrane region" description="Helical" evidence="8">
    <location>
        <begin position="30"/>
        <end position="53"/>
    </location>
</feature>
<evidence type="ECO:0000256" key="1">
    <source>
        <dbReference type="ARBA" id="ARBA00004651"/>
    </source>
</evidence>
<dbReference type="PATRIC" id="fig|1433289.7.peg.328"/>
<evidence type="ECO:0000256" key="8">
    <source>
        <dbReference type="SAM" id="Phobius"/>
    </source>
</evidence>
<feature type="transmembrane region" description="Helical" evidence="8">
    <location>
        <begin position="117"/>
        <end position="135"/>
    </location>
</feature>
<feature type="transmembrane region" description="Helical" evidence="8">
    <location>
        <begin position="147"/>
        <end position="168"/>
    </location>
</feature>
<dbReference type="EMBL" id="AZJT01000013">
    <property type="protein sequence ID" value="ETW91492.1"/>
    <property type="molecule type" value="Genomic_DNA"/>
</dbReference>
<comment type="similarity">
    <text evidence="2">Belongs to the AmiS/UreI family.</text>
</comment>
<evidence type="ECO:0000256" key="7">
    <source>
        <dbReference type="ARBA" id="ARBA00023136"/>
    </source>
</evidence>
<protein>
    <submittedName>
        <fullName evidence="9">Urease accessory protein</fullName>
    </submittedName>
</protein>
<evidence type="ECO:0000313" key="9">
    <source>
        <dbReference type="EMBL" id="ETW91492.1"/>
    </source>
</evidence>
<accession>A0A0E2Q4S1</accession>
<proteinExistence type="inferred from homology"/>
<keyword evidence="5 8" id="KW-0812">Transmembrane</keyword>
<dbReference type="GO" id="GO:0005886">
    <property type="term" value="C:plasma membrane"/>
    <property type="evidence" value="ECO:0007669"/>
    <property type="project" value="UniProtKB-SubCell"/>
</dbReference>
<dbReference type="HOGENOM" id="CLU_096400_1_0_9"/>